<dbReference type="Proteomes" id="UP000234323">
    <property type="component" value="Unassembled WGS sequence"/>
</dbReference>
<comment type="caution">
    <text evidence="1">The sequence shown here is derived from an EMBL/GenBank/DDBJ whole genome shotgun (WGS) entry which is preliminary data.</text>
</comment>
<evidence type="ECO:0000313" key="2">
    <source>
        <dbReference type="Proteomes" id="UP000234323"/>
    </source>
</evidence>
<keyword evidence="2" id="KW-1185">Reference proteome</keyword>
<dbReference type="VEuPathDB" id="FungiDB:RhiirFUN_009133"/>
<protein>
    <submittedName>
        <fullName evidence="1">Uncharacterized protein</fullName>
    </submittedName>
</protein>
<dbReference type="SUPFAM" id="SSF53036">
    <property type="entry name" value="Eukaryotic RPB5 N-terminal domain"/>
    <property type="match status" value="1"/>
</dbReference>
<dbReference type="VEuPathDB" id="FungiDB:FUN_007641"/>
<sequence>LGIMTRIHTNMNLFYERYMKNVQKNDNPNKQLLVIFSDEKPVGVKYLKTLCQWIVDSKVNLASLGQVFKIMRPSETSRQYVTY</sequence>
<dbReference type="AlphaFoldDB" id="A0A2I1GJJ6"/>
<dbReference type="GO" id="GO:0003899">
    <property type="term" value="F:DNA-directed RNA polymerase activity"/>
    <property type="evidence" value="ECO:0007669"/>
    <property type="project" value="InterPro"/>
</dbReference>
<feature type="non-terminal residue" evidence="1">
    <location>
        <position position="1"/>
    </location>
</feature>
<evidence type="ECO:0000313" key="1">
    <source>
        <dbReference type="EMBL" id="PKY46800.1"/>
    </source>
</evidence>
<organism evidence="1 2">
    <name type="scientific">Rhizophagus irregularis</name>
    <dbReference type="NCBI Taxonomy" id="588596"/>
    <lineage>
        <taxon>Eukaryota</taxon>
        <taxon>Fungi</taxon>
        <taxon>Fungi incertae sedis</taxon>
        <taxon>Mucoromycota</taxon>
        <taxon>Glomeromycotina</taxon>
        <taxon>Glomeromycetes</taxon>
        <taxon>Glomerales</taxon>
        <taxon>Glomeraceae</taxon>
        <taxon>Rhizophagus</taxon>
    </lineage>
</organism>
<accession>A0A2I1GJJ6</accession>
<name>A0A2I1GJJ6_9GLOM</name>
<dbReference type="EMBL" id="LLXI01000486">
    <property type="protein sequence ID" value="PKY46800.1"/>
    <property type="molecule type" value="Genomic_DNA"/>
</dbReference>
<dbReference type="VEuPathDB" id="FungiDB:RhiirA1_421452"/>
<proteinExistence type="predicted"/>
<reference evidence="1 2" key="1">
    <citation type="submission" date="2015-10" db="EMBL/GenBank/DDBJ databases">
        <title>Genome analyses suggest a sexual origin of heterokaryosis in a supposedly ancient asexual fungus.</title>
        <authorList>
            <person name="Ropars J."/>
            <person name="Sedzielewska K."/>
            <person name="Noel J."/>
            <person name="Charron P."/>
            <person name="Farinelli L."/>
            <person name="Marton T."/>
            <person name="Kruger M."/>
            <person name="Pelin A."/>
            <person name="Brachmann A."/>
            <person name="Corradi N."/>
        </authorList>
    </citation>
    <scope>NUCLEOTIDE SEQUENCE [LARGE SCALE GENOMIC DNA]</scope>
    <source>
        <strain evidence="1 2">A4</strain>
    </source>
</reference>
<dbReference type="GO" id="GO:0003677">
    <property type="term" value="F:DNA binding"/>
    <property type="evidence" value="ECO:0007669"/>
    <property type="project" value="InterPro"/>
</dbReference>
<gene>
    <name evidence="1" type="ORF">RhiirA4_402837</name>
</gene>
<dbReference type="InterPro" id="IPR036710">
    <property type="entry name" value="RNA_pol_Rpb5_N_sf"/>
</dbReference>
<dbReference type="GO" id="GO:0006351">
    <property type="term" value="P:DNA-templated transcription"/>
    <property type="evidence" value="ECO:0007669"/>
    <property type="project" value="InterPro"/>
</dbReference>